<dbReference type="Proteomes" id="UP000317169">
    <property type="component" value="Unassembled WGS sequence"/>
</dbReference>
<protein>
    <submittedName>
        <fullName evidence="6">MerR family transcriptional regulator</fullName>
    </submittedName>
</protein>
<evidence type="ECO:0000256" key="4">
    <source>
        <dbReference type="ARBA" id="ARBA00023163"/>
    </source>
</evidence>
<dbReference type="RefSeq" id="WP_141421833.1">
    <property type="nucleotide sequence ID" value="NZ_VIAR01000007.1"/>
</dbReference>
<keyword evidence="1" id="KW-0678">Repressor</keyword>
<evidence type="ECO:0000313" key="6">
    <source>
        <dbReference type="EMBL" id="TQD38638.1"/>
    </source>
</evidence>
<dbReference type="InterPro" id="IPR036724">
    <property type="entry name" value="Cobalamin-bd_sf"/>
</dbReference>
<dbReference type="Gene3D" id="1.10.1240.10">
    <property type="entry name" value="Methionine synthase domain"/>
    <property type="match status" value="1"/>
</dbReference>
<evidence type="ECO:0000256" key="1">
    <source>
        <dbReference type="ARBA" id="ARBA00022491"/>
    </source>
</evidence>
<keyword evidence="7" id="KW-1185">Reference proteome</keyword>
<keyword evidence="2" id="KW-0805">Transcription regulation</keyword>
<dbReference type="EMBL" id="VIAR01000007">
    <property type="protein sequence ID" value="TQD38638.1"/>
    <property type="molecule type" value="Genomic_DNA"/>
</dbReference>
<dbReference type="PROSITE" id="PS50937">
    <property type="entry name" value="HTH_MERR_2"/>
    <property type="match status" value="1"/>
</dbReference>
<name>A0A507ZSE5_9FLAO</name>
<dbReference type="InterPro" id="IPR047057">
    <property type="entry name" value="MerR_fam"/>
</dbReference>
<dbReference type="SUPFAM" id="SSF52242">
    <property type="entry name" value="Cobalamin (vitamin B12)-binding domain"/>
    <property type="match status" value="1"/>
</dbReference>
<dbReference type="Pfam" id="PF02607">
    <property type="entry name" value="B12-binding_2"/>
    <property type="match status" value="1"/>
</dbReference>
<gene>
    <name evidence="6" type="ORF">FKR84_08285</name>
</gene>
<dbReference type="Pfam" id="PF13411">
    <property type="entry name" value="MerR_1"/>
    <property type="match status" value="1"/>
</dbReference>
<dbReference type="CDD" id="cd01104">
    <property type="entry name" value="HTH_MlrA-CarA"/>
    <property type="match status" value="1"/>
</dbReference>
<dbReference type="Gene3D" id="1.10.1660.10">
    <property type="match status" value="1"/>
</dbReference>
<dbReference type="PANTHER" id="PTHR30204:SF69">
    <property type="entry name" value="MERR-FAMILY TRANSCRIPTIONAL REGULATOR"/>
    <property type="match status" value="1"/>
</dbReference>
<reference evidence="6 7" key="1">
    <citation type="submission" date="2019-06" db="EMBL/GenBank/DDBJ databases">
        <title>Flavibacter putida gen. nov., sp. nov., a novel marine bacterium of the family Flavobacteriaceae isolated from coastal seawater.</title>
        <authorList>
            <person name="Feng X."/>
        </authorList>
    </citation>
    <scope>NUCLEOTIDE SEQUENCE [LARGE SCALE GENOMIC DNA]</scope>
    <source>
        <strain evidence="6 7">PLHSN227</strain>
    </source>
</reference>
<dbReference type="OrthoDB" id="9800334at2"/>
<dbReference type="InterPro" id="IPR003759">
    <property type="entry name" value="Cbl-bd_cap"/>
</dbReference>
<comment type="caution">
    <text evidence="6">The sequence shown here is derived from an EMBL/GenBank/DDBJ whole genome shotgun (WGS) entry which is preliminary data.</text>
</comment>
<dbReference type="SMART" id="SM00422">
    <property type="entry name" value="HTH_MERR"/>
    <property type="match status" value="1"/>
</dbReference>
<proteinExistence type="predicted"/>
<dbReference type="InterPro" id="IPR036594">
    <property type="entry name" value="Meth_synthase_dom"/>
</dbReference>
<dbReference type="AlphaFoldDB" id="A0A507ZSE5"/>
<dbReference type="GO" id="GO:0003677">
    <property type="term" value="F:DNA binding"/>
    <property type="evidence" value="ECO:0007669"/>
    <property type="project" value="UniProtKB-KW"/>
</dbReference>
<organism evidence="6 7">
    <name type="scientific">Haloflavibacter putidus</name>
    <dbReference type="NCBI Taxonomy" id="2576776"/>
    <lineage>
        <taxon>Bacteria</taxon>
        <taxon>Pseudomonadati</taxon>
        <taxon>Bacteroidota</taxon>
        <taxon>Flavobacteriia</taxon>
        <taxon>Flavobacteriales</taxon>
        <taxon>Flavobacteriaceae</taxon>
        <taxon>Haloflavibacter</taxon>
    </lineage>
</organism>
<feature type="domain" description="HTH merR-type" evidence="5">
    <location>
        <begin position="7"/>
        <end position="76"/>
    </location>
</feature>
<dbReference type="GO" id="GO:0003700">
    <property type="term" value="F:DNA-binding transcription factor activity"/>
    <property type="evidence" value="ECO:0007669"/>
    <property type="project" value="InterPro"/>
</dbReference>
<dbReference type="InterPro" id="IPR009061">
    <property type="entry name" value="DNA-bd_dom_put_sf"/>
</dbReference>
<evidence type="ECO:0000256" key="2">
    <source>
        <dbReference type="ARBA" id="ARBA00023015"/>
    </source>
</evidence>
<dbReference type="GO" id="GO:0046872">
    <property type="term" value="F:metal ion binding"/>
    <property type="evidence" value="ECO:0007669"/>
    <property type="project" value="InterPro"/>
</dbReference>
<sequence length="299" mass="35383">MGHIKQQFSIKDLEQLSGIKAHTIRIWEKRYGILQPKRTDTNIRYYDLKALQRILNIALLNENGYKISRIAKMNPDEVKSLIKSVSSINSDESRAMKAFKLAMINFDVHLFNQTYNSVFKTRNFREIFKEHFLPLLEEIGTLWQTNTIHPAQEHFITNLIRQKIYWNIERLDRIEATRKDKLFVLFLPEGEIHDLGILYLNYELLALGYKVIFLGHSLPFTDLKYLAETKENIHFVSYLTVKPDNLHDFLEDFQTEVSSKISCQYWLLGRKCESIRSEDLPENIKHFKTTNDFIKNLHD</sequence>
<dbReference type="PANTHER" id="PTHR30204">
    <property type="entry name" value="REDOX-CYCLING DRUG-SENSING TRANSCRIPTIONAL ACTIVATOR SOXR"/>
    <property type="match status" value="1"/>
</dbReference>
<dbReference type="Gene3D" id="3.40.50.280">
    <property type="entry name" value="Cobalamin-binding domain"/>
    <property type="match status" value="1"/>
</dbReference>
<evidence type="ECO:0000313" key="7">
    <source>
        <dbReference type="Proteomes" id="UP000317169"/>
    </source>
</evidence>
<keyword evidence="4" id="KW-0804">Transcription</keyword>
<dbReference type="InterPro" id="IPR000551">
    <property type="entry name" value="MerR-type_HTH_dom"/>
</dbReference>
<evidence type="ECO:0000256" key="3">
    <source>
        <dbReference type="ARBA" id="ARBA00023125"/>
    </source>
</evidence>
<accession>A0A507ZSE5</accession>
<dbReference type="GO" id="GO:0031419">
    <property type="term" value="F:cobalamin binding"/>
    <property type="evidence" value="ECO:0007669"/>
    <property type="project" value="InterPro"/>
</dbReference>
<keyword evidence="3" id="KW-0238">DNA-binding</keyword>
<dbReference type="SUPFAM" id="SSF46955">
    <property type="entry name" value="Putative DNA-binding domain"/>
    <property type="match status" value="1"/>
</dbReference>
<evidence type="ECO:0000259" key="5">
    <source>
        <dbReference type="PROSITE" id="PS50937"/>
    </source>
</evidence>